<evidence type="ECO:0000313" key="9">
    <source>
        <dbReference type="EMBL" id="EXG79484.1"/>
    </source>
</evidence>
<name>A0A010ZLE0_9ACTN</name>
<dbReference type="GO" id="GO:0006046">
    <property type="term" value="P:N-acetylglucosamine catabolic process"/>
    <property type="evidence" value="ECO:0007669"/>
    <property type="project" value="TreeGrafter"/>
</dbReference>
<dbReference type="PANTHER" id="PTHR11113:SF14">
    <property type="entry name" value="N-ACETYLGLUCOSAMINE-6-PHOSPHATE DEACETYLASE"/>
    <property type="match status" value="1"/>
</dbReference>
<dbReference type="Gene3D" id="3.20.20.140">
    <property type="entry name" value="Metal-dependent hydrolases"/>
    <property type="match status" value="1"/>
</dbReference>
<dbReference type="SUPFAM" id="SSF51556">
    <property type="entry name" value="Metallo-dependent hydrolases"/>
    <property type="match status" value="1"/>
</dbReference>
<dbReference type="InterPro" id="IPR032466">
    <property type="entry name" value="Metal_Hydrolase"/>
</dbReference>
<dbReference type="NCBIfam" id="TIGR00221">
    <property type="entry name" value="nagA"/>
    <property type="match status" value="1"/>
</dbReference>
<evidence type="ECO:0000259" key="8">
    <source>
        <dbReference type="Pfam" id="PF01979"/>
    </source>
</evidence>
<comment type="caution">
    <text evidence="9">The sequence shown here is derived from an EMBL/GenBank/DDBJ whole genome shotgun (WGS) entry which is preliminary data.</text>
</comment>
<dbReference type="AlphaFoldDB" id="A0A010ZLE0"/>
<sequence>MTVLSDATLVLPVGVVQGGWVAVSAGEITAVGGPERSRPRDPDVVDLGGRWIVPGFVDLHVHGGGGLDYGAARPDTAGAITALHRSHGTTTSLASLTTAPLDDMVRSAAALADLVDAGTLTGIHAEGPFLSPAHAGEQDPAAMLGPDPDALDRLVRACRGHLRVLTLAPELPGALELVKRSVEQGIQVAIGHTGASYERTLAAIEAGASLATHLFHAQPGPTQREPGAVGALLEHPDVIVQLIADGVHLHDALLSMVFRLCGAERVALVTDAMAAAGAGDGRYRLGGREVDVRGGVALIEGNGAIAGSTLTQDAALRRTVDAGVPVTEVVTALTATPARALGLGHRIGALVPGFTADLLVLGPGLEIDGVMVAGTWDRAPR</sequence>
<feature type="binding site" evidence="7">
    <location>
        <position position="213"/>
    </location>
    <ligand>
        <name>Zn(2+)</name>
        <dbReference type="ChEBI" id="CHEBI:29105"/>
    </ligand>
</feature>
<keyword evidence="10" id="KW-1185">Reference proteome</keyword>
<dbReference type="Gene3D" id="2.30.40.10">
    <property type="entry name" value="Urease, subunit C, domain 1"/>
    <property type="match status" value="1"/>
</dbReference>
<dbReference type="Proteomes" id="UP000021053">
    <property type="component" value="Unassembled WGS sequence"/>
</dbReference>
<dbReference type="InterPro" id="IPR003764">
    <property type="entry name" value="GlcNAc_6-P_deAcase"/>
</dbReference>
<organism evidence="9 10">
    <name type="scientific">Cryptosporangium arvum DSM 44712</name>
    <dbReference type="NCBI Taxonomy" id="927661"/>
    <lineage>
        <taxon>Bacteria</taxon>
        <taxon>Bacillati</taxon>
        <taxon>Actinomycetota</taxon>
        <taxon>Actinomycetes</taxon>
        <taxon>Cryptosporangiales</taxon>
        <taxon>Cryptosporangiaceae</taxon>
        <taxon>Cryptosporangium</taxon>
    </lineage>
</organism>
<dbReference type="PANTHER" id="PTHR11113">
    <property type="entry name" value="N-ACETYLGLUCOSAMINE-6-PHOSPHATE DEACETYLASE"/>
    <property type="match status" value="1"/>
</dbReference>
<evidence type="ECO:0000256" key="5">
    <source>
        <dbReference type="PIRNR" id="PIRNR038994"/>
    </source>
</evidence>
<feature type="domain" description="Amidohydrolase-related" evidence="8">
    <location>
        <begin position="51"/>
        <end position="376"/>
    </location>
</feature>
<evidence type="ECO:0000313" key="10">
    <source>
        <dbReference type="Proteomes" id="UP000021053"/>
    </source>
</evidence>
<dbReference type="InterPro" id="IPR006680">
    <property type="entry name" value="Amidohydro-rel"/>
</dbReference>
<feature type="active site" description="Proton donor/acceptor" evidence="6">
    <location>
        <position position="271"/>
    </location>
</feature>
<evidence type="ECO:0000256" key="2">
    <source>
        <dbReference type="ARBA" id="ARBA00022723"/>
    </source>
</evidence>
<proteinExistence type="inferred from homology"/>
<dbReference type="EMBL" id="JFBT01000001">
    <property type="protein sequence ID" value="EXG79484.1"/>
    <property type="molecule type" value="Genomic_DNA"/>
</dbReference>
<dbReference type="RefSeq" id="WP_035848179.1">
    <property type="nucleotide sequence ID" value="NZ_KK073874.1"/>
</dbReference>
<evidence type="ECO:0000256" key="3">
    <source>
        <dbReference type="ARBA" id="ARBA00022801"/>
    </source>
</evidence>
<accession>A0A010ZLE0</accession>
<dbReference type="HOGENOM" id="CLU_032482_1_2_11"/>
<keyword evidence="4 5" id="KW-0119">Carbohydrate metabolism</keyword>
<evidence type="ECO:0000256" key="7">
    <source>
        <dbReference type="PIRSR" id="PIRSR038994-3"/>
    </source>
</evidence>
<dbReference type="GO" id="GO:0008448">
    <property type="term" value="F:N-acetylglucosamine-6-phosphate deacetylase activity"/>
    <property type="evidence" value="ECO:0007669"/>
    <property type="project" value="InterPro"/>
</dbReference>
<dbReference type="SUPFAM" id="SSF51338">
    <property type="entry name" value="Composite domain of metallo-dependent hydrolases"/>
    <property type="match status" value="1"/>
</dbReference>
<reference evidence="9 10" key="1">
    <citation type="submission" date="2013-07" db="EMBL/GenBank/DDBJ databases">
        <authorList>
            <consortium name="DOE Joint Genome Institute"/>
            <person name="Eisen J."/>
            <person name="Huntemann M."/>
            <person name="Han J."/>
            <person name="Chen A."/>
            <person name="Kyrpides N."/>
            <person name="Mavromatis K."/>
            <person name="Markowitz V."/>
            <person name="Palaniappan K."/>
            <person name="Ivanova N."/>
            <person name="Schaumberg A."/>
            <person name="Pati A."/>
            <person name="Liolios K."/>
            <person name="Nordberg H.P."/>
            <person name="Cantor M.N."/>
            <person name="Hua S.X."/>
            <person name="Woyke T."/>
        </authorList>
    </citation>
    <scope>NUCLEOTIDE SEQUENCE [LARGE SCALE GENOMIC DNA]</scope>
    <source>
        <strain evidence="9 10">DSM 44712</strain>
    </source>
</reference>
<comment type="cofactor">
    <cofactor evidence="7">
        <name>a divalent metal cation</name>
        <dbReference type="ChEBI" id="CHEBI:60240"/>
    </cofactor>
    <text evidence="7">Binds 1 divalent metal cation per subunit.</text>
</comment>
<feature type="binding site" evidence="7">
    <location>
        <position position="192"/>
    </location>
    <ligand>
        <name>Zn(2+)</name>
        <dbReference type="ChEBI" id="CHEBI:29105"/>
    </ligand>
</feature>
<keyword evidence="2 7" id="KW-0479">Metal-binding</keyword>
<dbReference type="PIRSF" id="PIRSF038994">
    <property type="entry name" value="NagA"/>
    <property type="match status" value="1"/>
</dbReference>
<dbReference type="PATRIC" id="fig|927661.3.peg.510"/>
<gene>
    <name evidence="9" type="ORF">CryarDRAFT_0525</name>
</gene>
<dbReference type="OrthoDB" id="9776488at2"/>
<dbReference type="GO" id="GO:0046872">
    <property type="term" value="F:metal ion binding"/>
    <property type="evidence" value="ECO:0007669"/>
    <property type="project" value="UniProtKB-KW"/>
</dbReference>
<protein>
    <submittedName>
        <fullName evidence="9">N-acetylglucosamine-6-phosphate deacetylase</fullName>
    </submittedName>
</protein>
<evidence type="ECO:0000256" key="6">
    <source>
        <dbReference type="PIRSR" id="PIRSR038994-1"/>
    </source>
</evidence>
<evidence type="ECO:0000256" key="4">
    <source>
        <dbReference type="ARBA" id="ARBA00023277"/>
    </source>
</evidence>
<keyword evidence="3 5" id="KW-0378">Hydrolase</keyword>
<dbReference type="Pfam" id="PF01979">
    <property type="entry name" value="Amidohydro_1"/>
    <property type="match status" value="1"/>
</dbReference>
<evidence type="ECO:0000256" key="1">
    <source>
        <dbReference type="ARBA" id="ARBA00010716"/>
    </source>
</evidence>
<comment type="similarity">
    <text evidence="1 5">Belongs to the metallo-dependent hydrolases superfamily. NagA family.</text>
</comment>
<feature type="binding site" evidence="7">
    <location>
        <position position="126"/>
    </location>
    <ligand>
        <name>Zn(2+)</name>
        <dbReference type="ChEBI" id="CHEBI:29105"/>
    </ligand>
</feature>
<dbReference type="InterPro" id="IPR011059">
    <property type="entry name" value="Metal-dep_hydrolase_composite"/>
</dbReference>